<dbReference type="NCBIfam" id="NF047558">
    <property type="entry name" value="TPR_END_plus"/>
    <property type="match status" value="1"/>
</dbReference>
<keyword evidence="2" id="KW-1185">Reference proteome</keyword>
<evidence type="ECO:0000313" key="1">
    <source>
        <dbReference type="EMBL" id="GGI57592.1"/>
    </source>
</evidence>
<gene>
    <name evidence="1" type="ORF">GCM10011444_19010</name>
</gene>
<comment type="caution">
    <text evidence="1">The sequence shown here is derived from an EMBL/GenBank/DDBJ whole genome shotgun (WGS) entry which is preliminary data.</text>
</comment>
<sequence>MKIIMVMAIMCLYNNNIYSQHTVTIKKGSGQNFTMFQISGDTTKYRFKSKIAKYKEQYKEAANLLIKAIDKGEFEDKEISLAYYEIACYFSMFKIKDKAVKYLKESINNGWSDMSKLEFDEKLSFIKDSDEWTKLISPLLVLYYKEHNKELAKLYSEDQQVRLNGQYNNLKVIVQDSIRRFKVMKFIENDKLKSGYDYYKAAMIMHHGSKTEDYKIAHKLAQKSLKFDSTHEMAPWLCAATKDRLLLSQDKPQWYGTQGISVTMNHKIMLDPKLIDTTAVSTLERRRLNAPTIEKLREYINNFKSE</sequence>
<dbReference type="EMBL" id="BMDQ01000002">
    <property type="protein sequence ID" value="GGI57592.1"/>
    <property type="molecule type" value="Genomic_DNA"/>
</dbReference>
<dbReference type="Proteomes" id="UP000624701">
    <property type="component" value="Unassembled WGS sequence"/>
</dbReference>
<reference evidence="2" key="1">
    <citation type="journal article" date="2019" name="Int. J. Syst. Evol. Microbiol.">
        <title>The Global Catalogue of Microorganisms (GCM) 10K type strain sequencing project: providing services to taxonomists for standard genome sequencing and annotation.</title>
        <authorList>
            <consortium name="The Broad Institute Genomics Platform"/>
            <consortium name="The Broad Institute Genome Sequencing Center for Infectious Disease"/>
            <person name="Wu L."/>
            <person name="Ma J."/>
        </authorList>
    </citation>
    <scope>NUCLEOTIDE SEQUENCE [LARGE SCALE GENOMIC DNA]</scope>
    <source>
        <strain evidence="2">CCM 8681</strain>
    </source>
</reference>
<accession>A0ABQ2C0J7</accession>
<dbReference type="RefSeq" id="WP_188374503.1">
    <property type="nucleotide sequence ID" value="NZ_BMDQ01000002.1"/>
</dbReference>
<evidence type="ECO:0000313" key="2">
    <source>
        <dbReference type="Proteomes" id="UP000624701"/>
    </source>
</evidence>
<name>A0ABQ2C0J7_9FLAO</name>
<protein>
    <recommendedName>
        <fullName evidence="3">Tetratricopeptide repeat protein</fullName>
    </recommendedName>
</protein>
<organism evidence="1 2">
    <name type="scientific">Winogradskyella haliclonae</name>
    <dbReference type="NCBI Taxonomy" id="2048558"/>
    <lineage>
        <taxon>Bacteria</taxon>
        <taxon>Pseudomonadati</taxon>
        <taxon>Bacteroidota</taxon>
        <taxon>Flavobacteriia</taxon>
        <taxon>Flavobacteriales</taxon>
        <taxon>Flavobacteriaceae</taxon>
        <taxon>Winogradskyella</taxon>
    </lineage>
</organism>
<evidence type="ECO:0008006" key="3">
    <source>
        <dbReference type="Google" id="ProtNLM"/>
    </source>
</evidence>
<dbReference type="SUPFAM" id="SSF81901">
    <property type="entry name" value="HCP-like"/>
    <property type="match status" value="1"/>
</dbReference>
<proteinExistence type="predicted"/>